<dbReference type="GO" id="GO:0005886">
    <property type="term" value="C:plasma membrane"/>
    <property type="evidence" value="ECO:0007669"/>
    <property type="project" value="UniProtKB-SubCell"/>
</dbReference>
<dbReference type="STRING" id="446469.Sked_02620"/>
<accession>D1BJH5</accession>
<dbReference type="Pfam" id="PF12679">
    <property type="entry name" value="ABC2_membrane_2"/>
    <property type="match status" value="1"/>
</dbReference>
<keyword evidence="1" id="KW-0472">Membrane</keyword>
<dbReference type="Proteomes" id="UP000000322">
    <property type="component" value="Chromosome"/>
</dbReference>
<feature type="transmembrane region" description="Helical" evidence="1">
    <location>
        <begin position="20"/>
        <end position="37"/>
    </location>
</feature>
<protein>
    <recommendedName>
        <fullName evidence="4">ABC-type transport system involved in multi-copper enzyme maturation, permease component</fullName>
    </recommendedName>
</protein>
<dbReference type="eggNOG" id="COG1277">
    <property type="taxonomic scope" value="Bacteria"/>
</dbReference>
<feature type="transmembrane region" description="Helical" evidence="1">
    <location>
        <begin position="118"/>
        <end position="141"/>
    </location>
</feature>
<name>D1BJH5_SANKS</name>
<evidence type="ECO:0000313" key="3">
    <source>
        <dbReference type="Proteomes" id="UP000000322"/>
    </source>
</evidence>
<sequence>MMRLLKVELDRFFSRRSTQVALVGLLGMVLVALFATYQTSKPASEAEVAQATEWYEEQLVYWEENGKQEMADCLADEAAEQETNPDVDWGCKYLEPQLENYLQADRDLVDQAAGLVPAIGFATAFFAFVVGVSFVAAEFATGSMGSWLTFEPRRTRVFWSKTVAAGLGVVVPTILASVLVVAGSWGLFAAWGAADGVTAEVWSEVAVGGLRVLLLTVGFAVLGAALAMILRSTAAAIGLAVGYFVVVEGFLVQMVSGAQAWSLFQSFQAVLRGSSTYGVEDCTTTSSGVSCTWVERTVSLTHGAVELTVLLAVVLAVALVVFRRRDVS</sequence>
<keyword evidence="1" id="KW-0812">Transmembrane</keyword>
<feature type="transmembrane region" description="Helical" evidence="1">
    <location>
        <begin position="162"/>
        <end position="188"/>
    </location>
</feature>
<dbReference type="RefSeq" id="WP_012865300.1">
    <property type="nucleotide sequence ID" value="NC_013521.1"/>
</dbReference>
<feature type="transmembrane region" description="Helical" evidence="1">
    <location>
        <begin position="303"/>
        <end position="322"/>
    </location>
</feature>
<dbReference type="PANTHER" id="PTHR37305:SF1">
    <property type="entry name" value="MEMBRANE PROTEIN"/>
    <property type="match status" value="1"/>
</dbReference>
<evidence type="ECO:0008006" key="4">
    <source>
        <dbReference type="Google" id="ProtNLM"/>
    </source>
</evidence>
<gene>
    <name evidence="2" type="ordered locus">Sked_02620</name>
</gene>
<evidence type="ECO:0000256" key="1">
    <source>
        <dbReference type="SAM" id="Phobius"/>
    </source>
</evidence>
<feature type="transmembrane region" description="Helical" evidence="1">
    <location>
        <begin position="237"/>
        <end position="256"/>
    </location>
</feature>
<reference evidence="2 3" key="1">
    <citation type="journal article" date="2009" name="Stand. Genomic Sci.">
        <title>Complete genome sequence of Sanguibacter keddieii type strain (ST-74).</title>
        <authorList>
            <person name="Ivanova N."/>
            <person name="Sikorski J."/>
            <person name="Sims D."/>
            <person name="Brettin T."/>
            <person name="Detter J.C."/>
            <person name="Han C."/>
            <person name="Lapidus A."/>
            <person name="Copeland A."/>
            <person name="Glavina Del Rio T."/>
            <person name="Nolan M."/>
            <person name="Chen F."/>
            <person name="Lucas S."/>
            <person name="Tice H."/>
            <person name="Cheng J.F."/>
            <person name="Bruce D."/>
            <person name="Goodwin L."/>
            <person name="Pitluck S."/>
            <person name="Pati A."/>
            <person name="Mavromatis K."/>
            <person name="Chen A."/>
            <person name="Palaniappan K."/>
            <person name="D'haeseleer P."/>
            <person name="Chain P."/>
            <person name="Bristow J."/>
            <person name="Eisen J.A."/>
            <person name="Markowitz V."/>
            <person name="Hugenholtz P."/>
            <person name="Goker M."/>
            <person name="Pukall R."/>
            <person name="Klenk H.P."/>
            <person name="Kyrpides N.C."/>
        </authorList>
    </citation>
    <scope>NUCLEOTIDE SEQUENCE [LARGE SCALE GENOMIC DNA]</scope>
    <source>
        <strain evidence="3">ATCC 51767 / DSM 10542 / NCFB 3025 / ST-74</strain>
    </source>
</reference>
<keyword evidence="3" id="KW-1185">Reference proteome</keyword>
<dbReference type="KEGG" id="ske:Sked_02620"/>
<dbReference type="EMBL" id="CP001819">
    <property type="protein sequence ID" value="ACZ20231.1"/>
    <property type="molecule type" value="Genomic_DNA"/>
</dbReference>
<dbReference type="PANTHER" id="PTHR37305">
    <property type="entry name" value="INTEGRAL MEMBRANE PROTEIN-RELATED"/>
    <property type="match status" value="1"/>
</dbReference>
<dbReference type="AlphaFoldDB" id="D1BJH5"/>
<organism evidence="2 3">
    <name type="scientific">Sanguibacter keddieii (strain ATCC 51767 / DSM 10542 / NCFB 3025 / ST-74)</name>
    <dbReference type="NCBI Taxonomy" id="446469"/>
    <lineage>
        <taxon>Bacteria</taxon>
        <taxon>Bacillati</taxon>
        <taxon>Actinomycetota</taxon>
        <taxon>Actinomycetes</taxon>
        <taxon>Micrococcales</taxon>
        <taxon>Sanguibacteraceae</taxon>
        <taxon>Sanguibacter</taxon>
    </lineage>
</organism>
<keyword evidence="1" id="KW-1133">Transmembrane helix</keyword>
<proteinExistence type="predicted"/>
<feature type="transmembrane region" description="Helical" evidence="1">
    <location>
        <begin position="208"/>
        <end position="230"/>
    </location>
</feature>
<evidence type="ECO:0000313" key="2">
    <source>
        <dbReference type="EMBL" id="ACZ20231.1"/>
    </source>
</evidence>
<dbReference type="OrthoDB" id="3819831at2"/>
<dbReference type="HOGENOM" id="CLU_064468_0_0_11"/>
<dbReference type="GO" id="GO:0140359">
    <property type="term" value="F:ABC-type transporter activity"/>
    <property type="evidence" value="ECO:0007669"/>
    <property type="project" value="InterPro"/>
</dbReference>